<proteinExistence type="predicted"/>
<dbReference type="Proteomes" id="UP001367508">
    <property type="component" value="Unassembled WGS sequence"/>
</dbReference>
<keyword evidence="2" id="KW-1185">Reference proteome</keyword>
<evidence type="ECO:0000313" key="1">
    <source>
        <dbReference type="EMBL" id="KAK7344994.1"/>
    </source>
</evidence>
<dbReference type="AlphaFoldDB" id="A0AAN9M2L0"/>
<name>A0AAN9M2L0_CANGL</name>
<sequence>MTFGVGTNLHLEISLPSIRNMLRTVISPFQFSVSRARCYRSLFGPTYMHTALLNMKASPHPFNIIMAQIHGLAMVRLDQAMHEVCYKSQRLSIACEGNSQHMLRSACKSRNYLA</sequence>
<evidence type="ECO:0000313" key="2">
    <source>
        <dbReference type="Proteomes" id="UP001367508"/>
    </source>
</evidence>
<protein>
    <submittedName>
        <fullName evidence="1">Uncharacterized protein</fullName>
    </submittedName>
</protein>
<gene>
    <name evidence="1" type="ORF">VNO77_15323</name>
</gene>
<dbReference type="EMBL" id="JAYMYQ010000003">
    <property type="protein sequence ID" value="KAK7344994.1"/>
    <property type="molecule type" value="Genomic_DNA"/>
</dbReference>
<accession>A0AAN9M2L0</accession>
<comment type="caution">
    <text evidence="1">The sequence shown here is derived from an EMBL/GenBank/DDBJ whole genome shotgun (WGS) entry which is preliminary data.</text>
</comment>
<organism evidence="1 2">
    <name type="scientific">Canavalia gladiata</name>
    <name type="common">Sword bean</name>
    <name type="synonym">Dolichos gladiatus</name>
    <dbReference type="NCBI Taxonomy" id="3824"/>
    <lineage>
        <taxon>Eukaryota</taxon>
        <taxon>Viridiplantae</taxon>
        <taxon>Streptophyta</taxon>
        <taxon>Embryophyta</taxon>
        <taxon>Tracheophyta</taxon>
        <taxon>Spermatophyta</taxon>
        <taxon>Magnoliopsida</taxon>
        <taxon>eudicotyledons</taxon>
        <taxon>Gunneridae</taxon>
        <taxon>Pentapetalae</taxon>
        <taxon>rosids</taxon>
        <taxon>fabids</taxon>
        <taxon>Fabales</taxon>
        <taxon>Fabaceae</taxon>
        <taxon>Papilionoideae</taxon>
        <taxon>50 kb inversion clade</taxon>
        <taxon>NPAAA clade</taxon>
        <taxon>indigoferoid/millettioid clade</taxon>
        <taxon>Phaseoleae</taxon>
        <taxon>Canavalia</taxon>
    </lineage>
</organism>
<reference evidence="1 2" key="1">
    <citation type="submission" date="2024-01" db="EMBL/GenBank/DDBJ databases">
        <title>The genomes of 5 underutilized Papilionoideae crops provide insights into root nodulation and disease resistanc.</title>
        <authorList>
            <person name="Jiang F."/>
        </authorList>
    </citation>
    <scope>NUCLEOTIDE SEQUENCE [LARGE SCALE GENOMIC DNA]</scope>
    <source>
        <strain evidence="1">LVBAO_FW01</strain>
        <tissue evidence="1">Leaves</tissue>
    </source>
</reference>